<feature type="compositionally biased region" description="Low complexity" evidence="1">
    <location>
        <begin position="287"/>
        <end position="299"/>
    </location>
</feature>
<organism evidence="2 3">
    <name type="scientific">Acanthosepion pharaonis</name>
    <name type="common">Pharaoh cuttlefish</name>
    <name type="synonym">Sepia pharaonis</name>
    <dbReference type="NCBI Taxonomy" id="158019"/>
    <lineage>
        <taxon>Eukaryota</taxon>
        <taxon>Metazoa</taxon>
        <taxon>Spiralia</taxon>
        <taxon>Lophotrochozoa</taxon>
        <taxon>Mollusca</taxon>
        <taxon>Cephalopoda</taxon>
        <taxon>Coleoidea</taxon>
        <taxon>Decapodiformes</taxon>
        <taxon>Sepiida</taxon>
        <taxon>Sepiina</taxon>
        <taxon>Sepiidae</taxon>
        <taxon>Acanthosepion</taxon>
    </lineage>
</organism>
<feature type="compositionally biased region" description="Low complexity" evidence="1">
    <location>
        <begin position="313"/>
        <end position="322"/>
    </location>
</feature>
<feature type="compositionally biased region" description="Basic residues" evidence="1">
    <location>
        <begin position="144"/>
        <end position="161"/>
    </location>
</feature>
<reference evidence="2" key="1">
    <citation type="submission" date="2021-01" db="EMBL/GenBank/DDBJ databases">
        <authorList>
            <person name="Li R."/>
            <person name="Bekaert M."/>
        </authorList>
    </citation>
    <scope>NUCLEOTIDE SEQUENCE</scope>
    <source>
        <strain evidence="2">Farmed</strain>
    </source>
</reference>
<feature type="compositionally biased region" description="Low complexity" evidence="1">
    <location>
        <begin position="458"/>
        <end position="467"/>
    </location>
</feature>
<feature type="region of interest" description="Disordered" evidence="1">
    <location>
        <begin position="233"/>
        <end position="490"/>
    </location>
</feature>
<feature type="compositionally biased region" description="Polar residues" evidence="1">
    <location>
        <begin position="802"/>
        <end position="812"/>
    </location>
</feature>
<protein>
    <submittedName>
        <fullName evidence="2">Uncharacterized protein</fullName>
    </submittedName>
</protein>
<accession>A0A812DTS0</accession>
<evidence type="ECO:0000256" key="1">
    <source>
        <dbReference type="SAM" id="MobiDB-lite"/>
    </source>
</evidence>
<gene>
    <name evidence="2" type="ORF">SPHA_60207</name>
</gene>
<comment type="caution">
    <text evidence="2">The sequence shown here is derived from an EMBL/GenBank/DDBJ whole genome shotgun (WGS) entry which is preliminary data.</text>
</comment>
<feature type="region of interest" description="Disordered" evidence="1">
    <location>
        <begin position="647"/>
        <end position="666"/>
    </location>
</feature>
<feature type="compositionally biased region" description="Pro residues" evidence="1">
    <location>
        <begin position="131"/>
        <end position="143"/>
    </location>
</feature>
<name>A0A812DTS0_ACAPH</name>
<evidence type="ECO:0000313" key="3">
    <source>
        <dbReference type="Proteomes" id="UP000597762"/>
    </source>
</evidence>
<feature type="region of interest" description="Disordered" evidence="1">
    <location>
        <begin position="1"/>
        <end position="163"/>
    </location>
</feature>
<feature type="compositionally biased region" description="Basic and acidic residues" evidence="1">
    <location>
        <begin position="1"/>
        <end position="15"/>
    </location>
</feature>
<feature type="region of interest" description="Disordered" evidence="1">
    <location>
        <begin position="757"/>
        <end position="833"/>
    </location>
</feature>
<feature type="compositionally biased region" description="Basic and acidic residues" evidence="1">
    <location>
        <begin position="367"/>
        <end position="378"/>
    </location>
</feature>
<evidence type="ECO:0000313" key="2">
    <source>
        <dbReference type="EMBL" id="CAE1308321.1"/>
    </source>
</evidence>
<sequence>MSPDRARAQAGERSRQARHRRWRSGRDEHHQRIGDRGSQPIRNGARCHGGGGRPISVTPTTFGGRGQPAEQQWRRPGLDRHHMEPTDIGFFPASRGALLTRPPRPRHRAASLSSASPPPRDTVDRIIIARGPPPRSPAAPPRPPGRRARAAAPPRRARPHAACRTAGCSIGHGRRAVGRATAPPRIAPGDPRLEAGAMLARLWTIRADAAAASAQIVWSGDRSAPARLVATGRARMTAPPSPVRGAARRPVHGAGSRPADRACQARIIDPPIEQPRHLPRRPRRGWASSARPAKPSSRAMPDGRPTTLSFQRPGSDPASALSAPPPRDRGSETAMQIGPQPRVIGPASQQRMAQQRPAHAQSRQHRHADPGEVEDRQRQIPRRHGTIASRAAGHRRRPAAPQRRPGPPAIRGHCGARHDERAAHPMRQSVSIIAGGSMSGRPYSPPSPPRRAAKHAPVRAQPVAAAPAPTPRGGIDRGQPSRGRDDMAGGARVGGDAALQIAVGPRQPFMRISHRPTSRTACAPRRNALARWRLRDSVTSPPPRPRTTIAAGSTGAAASQIIPLAAIAVRREQPKEEAITAAAMRPPRSGRSRRHRVFQAGALVQQFGVTAAPPGCVSQRAGERLLPRKAGPADRGQTARRLDLPPQADKVRSSPGWHWGRHRRSGRPSIRHAGQLYLAQRLAEHRLHRMVLAVGKQDERYARRIAAHMLHIFGLDPVAEPEERITAADQIIEATGQRHAPRTQAIDAAQRCARQITTGEHLRRRDIIGHVAGQRHGTGPQPDRRSTAPPPVTPSSSAGAANNWSRAASLSATARPASITDAVSLTGRPPSAS</sequence>
<keyword evidence="3" id="KW-1185">Reference proteome</keyword>
<feature type="compositionally biased region" description="Basic and acidic residues" evidence="1">
    <location>
        <begin position="24"/>
        <end position="35"/>
    </location>
</feature>
<proteinExistence type="predicted"/>
<dbReference type="EMBL" id="CAHIKZ030004175">
    <property type="protein sequence ID" value="CAE1308321.1"/>
    <property type="molecule type" value="Genomic_DNA"/>
</dbReference>
<dbReference type="Proteomes" id="UP000597762">
    <property type="component" value="Unassembled WGS sequence"/>
</dbReference>
<feature type="compositionally biased region" description="Basic and acidic residues" evidence="1">
    <location>
        <begin position="72"/>
        <end position="85"/>
    </location>
</feature>
<dbReference type="AlphaFoldDB" id="A0A812DTS0"/>